<organism evidence="3 4">
    <name type="scientific">Actinokineospora alba</name>
    <dbReference type="NCBI Taxonomy" id="504798"/>
    <lineage>
        <taxon>Bacteria</taxon>
        <taxon>Bacillati</taxon>
        <taxon>Actinomycetota</taxon>
        <taxon>Actinomycetes</taxon>
        <taxon>Pseudonocardiales</taxon>
        <taxon>Pseudonocardiaceae</taxon>
        <taxon>Actinokineospora</taxon>
    </lineage>
</organism>
<feature type="transmembrane region" description="Helical" evidence="1">
    <location>
        <begin position="125"/>
        <end position="147"/>
    </location>
</feature>
<dbReference type="InterPro" id="IPR006976">
    <property type="entry name" value="VanZ-like"/>
</dbReference>
<protein>
    <submittedName>
        <fullName evidence="3">Glycopeptide antibiotics resistance protein</fullName>
    </submittedName>
</protein>
<dbReference type="AlphaFoldDB" id="A0A1H0QW93"/>
<dbReference type="Pfam" id="PF04892">
    <property type="entry name" value="VanZ"/>
    <property type="match status" value="1"/>
</dbReference>
<dbReference type="EMBL" id="FNJB01000007">
    <property type="protein sequence ID" value="SDP21562.1"/>
    <property type="molecule type" value="Genomic_DNA"/>
</dbReference>
<keyword evidence="1" id="KW-0812">Transmembrane</keyword>
<feature type="transmembrane region" description="Helical" evidence="1">
    <location>
        <begin position="43"/>
        <end position="66"/>
    </location>
</feature>
<reference evidence="4" key="1">
    <citation type="submission" date="2016-10" db="EMBL/GenBank/DDBJ databases">
        <authorList>
            <person name="Varghese N."/>
            <person name="Submissions S."/>
        </authorList>
    </citation>
    <scope>NUCLEOTIDE SEQUENCE [LARGE SCALE GENOMIC DNA]</scope>
    <source>
        <strain evidence="4">IBRC-M 10655</strain>
    </source>
</reference>
<evidence type="ECO:0000313" key="4">
    <source>
        <dbReference type="Proteomes" id="UP000199651"/>
    </source>
</evidence>
<sequence length="191" mass="19768">MTSLMRSFGNPVSFALGAALLLLLAATWVSARGDRARRAVSPLGAAALVVWFLTVSYVALVLPWSAELPARLSLVPLIDTIRGLSSNSAENVAVATMANVALFAPLGVVVALLSVAKRERRFPGGWWTAVVAGLAVSIVVEAAQLVLNQGAVAADDLIANALGAGLGWFVVRVSDTGNRAPDDLTVPDLIG</sequence>
<keyword evidence="1" id="KW-0472">Membrane</keyword>
<dbReference type="Proteomes" id="UP000199651">
    <property type="component" value="Unassembled WGS sequence"/>
</dbReference>
<gene>
    <name evidence="3" type="ORF">SAMN05192558_107176</name>
</gene>
<evidence type="ECO:0000313" key="3">
    <source>
        <dbReference type="EMBL" id="SDP21562.1"/>
    </source>
</evidence>
<feature type="domain" description="VanZ-like" evidence="2">
    <location>
        <begin position="66"/>
        <end position="173"/>
    </location>
</feature>
<name>A0A1H0QW93_9PSEU</name>
<evidence type="ECO:0000259" key="2">
    <source>
        <dbReference type="Pfam" id="PF04892"/>
    </source>
</evidence>
<feature type="transmembrane region" description="Helical" evidence="1">
    <location>
        <begin position="12"/>
        <end position="31"/>
    </location>
</feature>
<accession>A0A1H0QW93</accession>
<proteinExistence type="predicted"/>
<feature type="transmembrane region" description="Helical" evidence="1">
    <location>
        <begin position="92"/>
        <end position="113"/>
    </location>
</feature>
<dbReference type="OrthoDB" id="3787741at2"/>
<dbReference type="RefSeq" id="WP_091377563.1">
    <property type="nucleotide sequence ID" value="NZ_FNJB01000007.1"/>
</dbReference>
<keyword evidence="4" id="KW-1185">Reference proteome</keyword>
<evidence type="ECO:0000256" key="1">
    <source>
        <dbReference type="SAM" id="Phobius"/>
    </source>
</evidence>
<keyword evidence="1" id="KW-1133">Transmembrane helix</keyword>
<dbReference type="STRING" id="504798.SAMN05421871_104175"/>